<organism evidence="3 4">
    <name type="scientific">Streptomyces lunaelactis</name>
    <dbReference type="NCBI Taxonomy" id="1535768"/>
    <lineage>
        <taxon>Bacteria</taxon>
        <taxon>Bacillati</taxon>
        <taxon>Actinomycetota</taxon>
        <taxon>Actinomycetes</taxon>
        <taxon>Kitasatosporales</taxon>
        <taxon>Streptomycetaceae</taxon>
        <taxon>Streptomyces</taxon>
    </lineage>
</organism>
<feature type="region of interest" description="Disordered" evidence="1">
    <location>
        <begin position="51"/>
        <end position="103"/>
    </location>
</feature>
<evidence type="ECO:0000256" key="1">
    <source>
        <dbReference type="SAM" id="MobiDB-lite"/>
    </source>
</evidence>
<dbReference type="EMBL" id="CP026304">
    <property type="protein sequence ID" value="AVZ70970.1"/>
    <property type="molecule type" value="Genomic_DNA"/>
</dbReference>
<keyword evidence="4" id="KW-1185">Reference proteome</keyword>
<proteinExistence type="predicted"/>
<reference evidence="3 4" key="1">
    <citation type="submission" date="2018-01" db="EMBL/GenBank/DDBJ databases">
        <title>Complete genome sequence of Streptomyces lunaelactis MM109T, a Ferroverdin A producer isolated from cave moonmilk deposits.</title>
        <authorList>
            <person name="Naome A."/>
            <person name="Martinet L."/>
            <person name="Maciejewska M."/>
            <person name="Anderssen S."/>
            <person name="Adam D."/>
            <person name="Tenconi E."/>
            <person name="Deflandre B."/>
            <person name="Arguelles-Arias A."/>
            <person name="Calusinska M."/>
            <person name="Copieters W."/>
            <person name="Karim L."/>
            <person name="Hanikenne M."/>
            <person name="Baurain D."/>
            <person name="van Wezel G."/>
            <person name="Smargiasso N."/>
            <person name="de Pauw E."/>
            <person name="Delfosse P."/>
            <person name="Rigali S."/>
        </authorList>
    </citation>
    <scope>NUCLEOTIDE SEQUENCE [LARGE SCALE GENOMIC DNA]</scope>
    <source>
        <strain evidence="3 4">MM109</strain>
    </source>
</reference>
<protein>
    <recommendedName>
        <fullName evidence="2">DUF4158 domain-containing protein</fullName>
    </recommendedName>
</protein>
<feature type="compositionally biased region" description="Basic and acidic residues" evidence="1">
    <location>
        <begin position="51"/>
        <end position="60"/>
    </location>
</feature>
<dbReference type="Proteomes" id="UP000244201">
    <property type="component" value="Chromosome"/>
</dbReference>
<evidence type="ECO:0000313" key="4">
    <source>
        <dbReference type="Proteomes" id="UP000244201"/>
    </source>
</evidence>
<evidence type="ECO:0000259" key="2">
    <source>
        <dbReference type="Pfam" id="PF13700"/>
    </source>
</evidence>
<dbReference type="KEGG" id="slk:SLUN_00510"/>
<dbReference type="InterPro" id="IPR025296">
    <property type="entry name" value="DUF4158"/>
</dbReference>
<accession>A0A2R4SVS0</accession>
<evidence type="ECO:0000313" key="3">
    <source>
        <dbReference type="EMBL" id="AVZ70970.1"/>
    </source>
</evidence>
<name>A0A2R4SVS0_9ACTN</name>
<dbReference type="AlphaFoldDB" id="A0A2R4SVS0"/>
<feature type="domain" description="DUF4158" evidence="2">
    <location>
        <begin position="7"/>
        <end position="67"/>
    </location>
</feature>
<dbReference type="Pfam" id="PF13700">
    <property type="entry name" value="DUF4158"/>
    <property type="match status" value="1"/>
</dbReference>
<sequence>MGLDGVVDHFTLASDEAGWLRNKAGATRLGFSVQLKFLTWRGRFPKARHELPDDAVEHRAARYRPSAQPHPCRADEQAAPRPSTPEPHRRSITDKPYGGCCER</sequence>
<gene>
    <name evidence="3" type="ORF">SLUN_00510</name>
</gene>